<evidence type="ECO:0008006" key="3">
    <source>
        <dbReference type="Google" id="ProtNLM"/>
    </source>
</evidence>
<proteinExistence type="predicted"/>
<evidence type="ECO:0000313" key="2">
    <source>
        <dbReference type="Proteomes" id="UP000193719"/>
    </source>
</evidence>
<accession>A0A1Y1VNY3</accession>
<gene>
    <name evidence="1" type="ORF">BCR36DRAFT_579173</name>
</gene>
<reference evidence="1 2" key="1">
    <citation type="submission" date="2016-08" db="EMBL/GenBank/DDBJ databases">
        <title>Genomes of anaerobic fungi encode conserved fungal cellulosomes for biomass hydrolysis.</title>
        <authorList>
            <consortium name="DOE Joint Genome Institute"/>
            <person name="Haitjema C.H."/>
            <person name="Gilmore S.P."/>
            <person name="Henske J.K."/>
            <person name="Solomon K.V."/>
            <person name="De Groot R."/>
            <person name="Kuo A."/>
            <person name="Mondo S.J."/>
            <person name="Salamov A.A."/>
            <person name="Labutti K."/>
            <person name="Zhao Z."/>
            <person name="Chiniquy J."/>
            <person name="Barry K."/>
            <person name="Brewer H.M."/>
            <person name="Purvine S.O."/>
            <person name="Wright A.T."/>
            <person name="Boxma B."/>
            <person name="Van Alen T."/>
            <person name="Hackstein J.H."/>
            <person name="Baker S.E."/>
            <person name="Grigoriev I.V."/>
            <person name="O'Malley M.A."/>
        </authorList>
    </citation>
    <scope>NUCLEOTIDE SEQUENCE [LARGE SCALE GENOMIC DNA]</scope>
    <source>
        <strain evidence="2">finn</strain>
    </source>
</reference>
<organism evidence="1 2">
    <name type="scientific">Piromyces finnis</name>
    <dbReference type="NCBI Taxonomy" id="1754191"/>
    <lineage>
        <taxon>Eukaryota</taxon>
        <taxon>Fungi</taxon>
        <taxon>Fungi incertae sedis</taxon>
        <taxon>Chytridiomycota</taxon>
        <taxon>Chytridiomycota incertae sedis</taxon>
        <taxon>Neocallimastigomycetes</taxon>
        <taxon>Neocallimastigales</taxon>
        <taxon>Neocallimastigaceae</taxon>
        <taxon>Piromyces</taxon>
    </lineage>
</organism>
<name>A0A1Y1VNY3_9FUNG</name>
<dbReference type="AlphaFoldDB" id="A0A1Y1VNY3"/>
<protein>
    <recommendedName>
        <fullName evidence="3">Protein kinase domain-containing protein</fullName>
    </recommendedName>
</protein>
<reference evidence="1 2" key="2">
    <citation type="submission" date="2016-08" db="EMBL/GenBank/DDBJ databases">
        <title>Pervasive Adenine N6-methylation of Active Genes in Fungi.</title>
        <authorList>
            <consortium name="DOE Joint Genome Institute"/>
            <person name="Mondo S.J."/>
            <person name="Dannebaum R.O."/>
            <person name="Kuo R.C."/>
            <person name="Labutti K."/>
            <person name="Haridas S."/>
            <person name="Kuo A."/>
            <person name="Salamov A."/>
            <person name="Ahrendt S.R."/>
            <person name="Lipzen A."/>
            <person name="Sullivan W."/>
            <person name="Andreopoulos W.B."/>
            <person name="Clum A."/>
            <person name="Lindquist E."/>
            <person name="Daum C."/>
            <person name="Ramamoorthy G.K."/>
            <person name="Gryganskyi A."/>
            <person name="Culley D."/>
            <person name="Magnuson J.K."/>
            <person name="James T.Y."/>
            <person name="O'Malley M.A."/>
            <person name="Stajich J.E."/>
            <person name="Spatafora J.W."/>
            <person name="Visel A."/>
            <person name="Grigoriev I.V."/>
        </authorList>
    </citation>
    <scope>NUCLEOTIDE SEQUENCE [LARGE SCALE GENOMIC DNA]</scope>
    <source>
        <strain evidence="2">finn</strain>
    </source>
</reference>
<dbReference type="Proteomes" id="UP000193719">
    <property type="component" value="Unassembled WGS sequence"/>
</dbReference>
<evidence type="ECO:0000313" key="1">
    <source>
        <dbReference type="EMBL" id="ORX61119.1"/>
    </source>
</evidence>
<dbReference type="EMBL" id="MCFH01000001">
    <property type="protein sequence ID" value="ORX61119.1"/>
    <property type="molecule type" value="Genomic_DNA"/>
</dbReference>
<comment type="caution">
    <text evidence="1">The sequence shown here is derived from an EMBL/GenBank/DDBJ whole genome shotgun (WGS) entry which is preliminary data.</text>
</comment>
<sequence>MDELWSNIVKTYTENQDLFDKEQSEEFISKFNNIVNDYVLVLRDFNYANIMILQ</sequence>
<keyword evidence="2" id="KW-1185">Reference proteome</keyword>